<dbReference type="PANTHER" id="PTHR43667:SF2">
    <property type="entry name" value="FATTY ACID C-METHYL TRANSFERASE"/>
    <property type="match status" value="1"/>
</dbReference>
<dbReference type="InterPro" id="IPR050723">
    <property type="entry name" value="CFA/CMAS"/>
</dbReference>
<protein>
    <submittedName>
        <fullName evidence="2">Methyltransferase domain-containing protein</fullName>
    </submittedName>
</protein>
<dbReference type="GO" id="GO:0008168">
    <property type="term" value="F:methyltransferase activity"/>
    <property type="evidence" value="ECO:0007669"/>
    <property type="project" value="UniProtKB-KW"/>
</dbReference>
<keyword evidence="2" id="KW-0808">Transferase</keyword>
<name>A0ABV1ANI1_9FIRM</name>
<sequence>MNSVLDYFISLQESQSADMNEQSVEMWNRRAEFWGNARKKNQKGNERVVSAINYLEQKGLLDKNYDVADIGCGPGRFVAAFARHVHKVVGLDISDKMISHGMEHIQKEGLSNACLYVCDFQKLDIEKAGYKHAFDLVFSSMTPALHGMNGLMKSIEMSRAWCCNTTHLERRNLLREQIMQDVFGRQLTPQWNGRWFFSLFNILFLLGYDPETSYEKSHRETWVTPDEQYIDFLMEHMLPSEEHTLENVHKITDWVHTHLNEDGQIKEVTHSAYGRILWDVRNKTVRPDYRTVINDSMAK</sequence>
<gene>
    <name evidence="2" type="ORF">WMO75_13600</name>
</gene>
<evidence type="ECO:0000313" key="3">
    <source>
        <dbReference type="Proteomes" id="UP001446032"/>
    </source>
</evidence>
<reference evidence="2 3" key="1">
    <citation type="submission" date="2024-03" db="EMBL/GenBank/DDBJ databases">
        <title>Human intestinal bacterial collection.</title>
        <authorList>
            <person name="Pauvert C."/>
            <person name="Hitch T.C.A."/>
            <person name="Clavel T."/>
        </authorList>
    </citation>
    <scope>NUCLEOTIDE SEQUENCE [LARGE SCALE GENOMIC DNA]</scope>
    <source>
        <strain evidence="2 3">CLA-AA-H95</strain>
    </source>
</reference>
<dbReference type="Proteomes" id="UP001446032">
    <property type="component" value="Unassembled WGS sequence"/>
</dbReference>
<dbReference type="GO" id="GO:0032259">
    <property type="term" value="P:methylation"/>
    <property type="evidence" value="ECO:0007669"/>
    <property type="project" value="UniProtKB-KW"/>
</dbReference>
<keyword evidence="3" id="KW-1185">Reference proteome</keyword>
<dbReference type="SUPFAM" id="SSF53335">
    <property type="entry name" value="S-adenosyl-L-methionine-dependent methyltransferases"/>
    <property type="match status" value="1"/>
</dbReference>
<evidence type="ECO:0000313" key="2">
    <source>
        <dbReference type="EMBL" id="MEQ2359342.1"/>
    </source>
</evidence>
<keyword evidence="2" id="KW-0489">Methyltransferase</keyword>
<comment type="caution">
    <text evidence="2">The sequence shown here is derived from an EMBL/GenBank/DDBJ whole genome shotgun (WGS) entry which is preliminary data.</text>
</comment>
<organism evidence="2 3">
    <name type="scientific">Blautia intestinihominis</name>
    <dbReference type="NCBI Taxonomy" id="3133152"/>
    <lineage>
        <taxon>Bacteria</taxon>
        <taxon>Bacillati</taxon>
        <taxon>Bacillota</taxon>
        <taxon>Clostridia</taxon>
        <taxon>Lachnospirales</taxon>
        <taxon>Lachnospiraceae</taxon>
        <taxon>Blautia</taxon>
    </lineage>
</organism>
<dbReference type="PANTHER" id="PTHR43667">
    <property type="entry name" value="CYCLOPROPANE-FATTY-ACYL-PHOSPHOLIPID SYNTHASE"/>
    <property type="match status" value="1"/>
</dbReference>
<dbReference type="InterPro" id="IPR025714">
    <property type="entry name" value="Methyltranfer_dom"/>
</dbReference>
<dbReference type="InterPro" id="IPR029063">
    <property type="entry name" value="SAM-dependent_MTases_sf"/>
</dbReference>
<dbReference type="EMBL" id="JBBMEI010000049">
    <property type="protein sequence ID" value="MEQ2359342.1"/>
    <property type="molecule type" value="Genomic_DNA"/>
</dbReference>
<dbReference type="Gene3D" id="3.40.50.150">
    <property type="entry name" value="Vaccinia Virus protein VP39"/>
    <property type="match status" value="1"/>
</dbReference>
<accession>A0ABV1ANI1</accession>
<dbReference type="CDD" id="cd02440">
    <property type="entry name" value="AdoMet_MTases"/>
    <property type="match status" value="1"/>
</dbReference>
<dbReference type="RefSeq" id="WP_118699497.1">
    <property type="nucleotide sequence ID" value="NZ_JBBMEI010000049.1"/>
</dbReference>
<feature type="domain" description="Methyltransferase" evidence="1">
    <location>
        <begin position="62"/>
        <end position="143"/>
    </location>
</feature>
<dbReference type="Pfam" id="PF13847">
    <property type="entry name" value="Methyltransf_31"/>
    <property type="match status" value="1"/>
</dbReference>
<proteinExistence type="predicted"/>
<evidence type="ECO:0000259" key="1">
    <source>
        <dbReference type="Pfam" id="PF13847"/>
    </source>
</evidence>